<dbReference type="AlphaFoldDB" id="A0A1F7WVQ4"/>
<feature type="chain" id="PRO_5009533618" description="EfeO-type cupredoxin-like domain-containing protein" evidence="1">
    <location>
        <begin position="24"/>
        <end position="136"/>
    </location>
</feature>
<evidence type="ECO:0000313" key="2">
    <source>
        <dbReference type="EMBL" id="OGM06753.1"/>
    </source>
</evidence>
<keyword evidence="1" id="KW-0732">Signal</keyword>
<sequence length="136" mass="14421">MLKLMSKNLMALVFVVFAMAVLAGCGGGGGSASSVVGEQVPLSGSNTVIADSVKIEKTGDNVIVAYQTSVPVKKAHILTSNFLFNNAPLWSEFNEVKTEDGLKHTCTFKAGDNKCFMIYAGPQDKFDNAGKGIEIK</sequence>
<comment type="caution">
    <text evidence="2">The sequence shown here is derived from an EMBL/GenBank/DDBJ whole genome shotgun (WGS) entry which is preliminary data.</text>
</comment>
<name>A0A1F7WVQ4_9BACT</name>
<protein>
    <recommendedName>
        <fullName evidence="4">EfeO-type cupredoxin-like domain-containing protein</fullName>
    </recommendedName>
</protein>
<feature type="signal peptide" evidence="1">
    <location>
        <begin position="1"/>
        <end position="23"/>
    </location>
</feature>
<reference evidence="2 3" key="1">
    <citation type="journal article" date="2016" name="Nat. Commun.">
        <title>Thousands of microbial genomes shed light on interconnected biogeochemical processes in an aquifer system.</title>
        <authorList>
            <person name="Anantharaman K."/>
            <person name="Brown C.T."/>
            <person name="Hug L.A."/>
            <person name="Sharon I."/>
            <person name="Castelle C.J."/>
            <person name="Probst A.J."/>
            <person name="Thomas B.C."/>
            <person name="Singh A."/>
            <person name="Wilkins M.J."/>
            <person name="Karaoz U."/>
            <person name="Brodie E.L."/>
            <person name="Williams K.H."/>
            <person name="Hubbard S.S."/>
            <person name="Banfield J.F."/>
        </authorList>
    </citation>
    <scope>NUCLEOTIDE SEQUENCE [LARGE SCALE GENOMIC DNA]</scope>
</reference>
<accession>A0A1F7WVQ4</accession>
<dbReference type="EMBL" id="MGFH01000052">
    <property type="protein sequence ID" value="OGM06753.1"/>
    <property type="molecule type" value="Genomic_DNA"/>
</dbReference>
<dbReference type="Proteomes" id="UP000178735">
    <property type="component" value="Unassembled WGS sequence"/>
</dbReference>
<organism evidence="2 3">
    <name type="scientific">Candidatus Wallbacteria bacterium GWC2_49_35</name>
    <dbReference type="NCBI Taxonomy" id="1817813"/>
    <lineage>
        <taxon>Bacteria</taxon>
        <taxon>Candidatus Walliibacteriota</taxon>
    </lineage>
</organism>
<dbReference type="PROSITE" id="PS51257">
    <property type="entry name" value="PROKAR_LIPOPROTEIN"/>
    <property type="match status" value="1"/>
</dbReference>
<evidence type="ECO:0000313" key="3">
    <source>
        <dbReference type="Proteomes" id="UP000178735"/>
    </source>
</evidence>
<proteinExistence type="predicted"/>
<evidence type="ECO:0000256" key="1">
    <source>
        <dbReference type="SAM" id="SignalP"/>
    </source>
</evidence>
<gene>
    <name evidence="2" type="ORF">A2008_10340</name>
</gene>
<evidence type="ECO:0008006" key="4">
    <source>
        <dbReference type="Google" id="ProtNLM"/>
    </source>
</evidence>